<dbReference type="Proteomes" id="UP000241107">
    <property type="component" value="Unassembled WGS sequence"/>
</dbReference>
<dbReference type="OrthoDB" id="3981230at2759"/>
<gene>
    <name evidence="2" type="ORF">C7M61_000808</name>
</gene>
<feature type="compositionally biased region" description="Basic and acidic residues" evidence="1">
    <location>
        <begin position="152"/>
        <end position="161"/>
    </location>
</feature>
<reference evidence="2" key="1">
    <citation type="submission" date="2018-03" db="EMBL/GenBank/DDBJ databases">
        <title>Candida pseudohaemulonii genome assembly and annotation.</title>
        <authorList>
            <person name="Munoz J.F."/>
            <person name="Gade L.G."/>
            <person name="Chow N.A."/>
            <person name="Litvintseva A.P."/>
            <person name="Loparev V.N."/>
            <person name="Cuomo C.A."/>
        </authorList>
    </citation>
    <scope>NUCLEOTIDE SEQUENCE [LARGE SCALE GENOMIC DNA]</scope>
    <source>
        <strain evidence="2">B12108</strain>
    </source>
</reference>
<protein>
    <submittedName>
        <fullName evidence="2">Uncharacterized protein</fullName>
    </submittedName>
</protein>
<feature type="region of interest" description="Disordered" evidence="1">
    <location>
        <begin position="28"/>
        <end position="48"/>
    </location>
</feature>
<proteinExistence type="predicted"/>
<evidence type="ECO:0000313" key="3">
    <source>
        <dbReference type="Proteomes" id="UP000241107"/>
    </source>
</evidence>
<dbReference type="RefSeq" id="XP_024715835.1">
    <property type="nucleotide sequence ID" value="XM_024856236.1"/>
</dbReference>
<evidence type="ECO:0000313" key="2">
    <source>
        <dbReference type="EMBL" id="PSK41136.1"/>
    </source>
</evidence>
<accession>A0A2P7YYV4</accession>
<dbReference type="AlphaFoldDB" id="A0A2P7YYV4"/>
<comment type="caution">
    <text evidence="2">The sequence shown here is derived from an EMBL/GenBank/DDBJ whole genome shotgun (WGS) entry which is preliminary data.</text>
</comment>
<sequence length="347" mass="40116">MNCESTSTFDTSNILDDDDLQINDFNEIPLHASPVKRPSKAPYDTSPSKSPAFLNMNSFPDLRTLPNELFQVTHHLRSRELLDKPLKNDKIEKLLSELEENNSDFELDDQLRTRVFRGRLRKQPSDSLDMKLDSFLDDSSTNGFSQQRVAKRFNDENKENSLRPSKKPRLSDRPRRSMSSIPSLQPLSNITDTNSRSPNRSPQRICVPRRRRPLRPCLKELLLRLPIQIFMVESLTGLVNDATQFGTELNASNCEGFLMPDNVNEIVQIPTNEVGPLAKKKLAIIKAHHSKRFCENRPEESKQEENSSGFYLKREFEEYKAPKAQRQLQVQVHRDSKAVRWADELEW</sequence>
<keyword evidence="3" id="KW-1185">Reference proteome</keyword>
<dbReference type="VEuPathDB" id="FungiDB:C7M61_000808"/>
<dbReference type="GeneID" id="36564200"/>
<organism evidence="2 3">
    <name type="scientific">Candidozyma pseudohaemuli</name>
    <dbReference type="NCBI Taxonomy" id="418784"/>
    <lineage>
        <taxon>Eukaryota</taxon>
        <taxon>Fungi</taxon>
        <taxon>Dikarya</taxon>
        <taxon>Ascomycota</taxon>
        <taxon>Saccharomycotina</taxon>
        <taxon>Pichiomycetes</taxon>
        <taxon>Metschnikowiaceae</taxon>
        <taxon>Candidozyma</taxon>
    </lineage>
</organism>
<feature type="compositionally biased region" description="Polar residues" evidence="1">
    <location>
        <begin position="177"/>
        <end position="202"/>
    </location>
</feature>
<evidence type="ECO:0000256" key="1">
    <source>
        <dbReference type="SAM" id="MobiDB-lite"/>
    </source>
</evidence>
<feature type="region of interest" description="Disordered" evidence="1">
    <location>
        <begin position="148"/>
        <end position="207"/>
    </location>
</feature>
<dbReference type="EMBL" id="PYFQ01000001">
    <property type="protein sequence ID" value="PSK41136.1"/>
    <property type="molecule type" value="Genomic_DNA"/>
</dbReference>
<name>A0A2P7YYV4_9ASCO</name>